<dbReference type="InterPro" id="IPR016024">
    <property type="entry name" value="ARM-type_fold"/>
</dbReference>
<dbReference type="PANTHER" id="PTHR10527">
    <property type="entry name" value="IMPORTIN BETA"/>
    <property type="match status" value="1"/>
</dbReference>
<dbReference type="GO" id="GO:0006606">
    <property type="term" value="P:protein import into nucleus"/>
    <property type="evidence" value="ECO:0007669"/>
    <property type="project" value="InterPro"/>
</dbReference>
<dbReference type="InterPro" id="IPR040122">
    <property type="entry name" value="Importin_beta"/>
</dbReference>
<dbReference type="Gene3D" id="1.25.10.10">
    <property type="entry name" value="Leucine-rich Repeat Variant"/>
    <property type="match status" value="2"/>
</dbReference>
<dbReference type="GeneID" id="59381045"/>
<keyword evidence="5" id="KW-0653">Protein transport</keyword>
<comment type="caution">
    <text evidence="6">The sequence shown here is derived from an EMBL/GenBank/DDBJ whole genome shotgun (WGS) entry which is preliminary data.</text>
</comment>
<evidence type="ECO:0000256" key="4">
    <source>
        <dbReference type="ARBA" id="ARBA00022737"/>
    </source>
</evidence>
<evidence type="ECO:0000313" key="6">
    <source>
        <dbReference type="EMBL" id="KAF7423063.1"/>
    </source>
</evidence>
<keyword evidence="7" id="KW-1185">Reference proteome</keyword>
<keyword evidence="3" id="KW-0963">Cytoplasm</keyword>
<keyword evidence="2" id="KW-0813">Transport</keyword>
<evidence type="ECO:0000256" key="5">
    <source>
        <dbReference type="ARBA" id="ARBA00022927"/>
    </source>
</evidence>
<reference evidence="6" key="1">
    <citation type="submission" date="2019-07" db="EMBL/GenBank/DDBJ databases">
        <authorList>
            <person name="Palmer J.M."/>
        </authorList>
    </citation>
    <scope>NUCLEOTIDE SEQUENCE</scope>
    <source>
        <strain evidence="6">PC9</strain>
    </source>
</reference>
<dbReference type="SUPFAM" id="SSF48371">
    <property type="entry name" value="ARM repeat"/>
    <property type="match status" value="1"/>
</dbReference>
<evidence type="ECO:0000313" key="7">
    <source>
        <dbReference type="Proteomes" id="UP000623687"/>
    </source>
</evidence>
<name>A0A8H6ZQ77_PLEOS</name>
<evidence type="ECO:0000256" key="3">
    <source>
        <dbReference type="ARBA" id="ARBA00022490"/>
    </source>
</evidence>
<gene>
    <name evidence="6" type="ORF">PC9H_011227</name>
</gene>
<proteinExistence type="predicted"/>
<dbReference type="AlphaFoldDB" id="A0A8H6ZQ77"/>
<dbReference type="OrthoDB" id="7862313at2759"/>
<accession>A0A8H6ZQ77</accession>
<comment type="subcellular location">
    <subcellularLocation>
        <location evidence="1">Cytoplasm</location>
    </subcellularLocation>
</comment>
<dbReference type="InterPro" id="IPR011989">
    <property type="entry name" value="ARM-like"/>
</dbReference>
<sequence>MQVIGQTVEAGDEAGLVSCLNLETLLILKITILAKFIPWLAEFLLRCGGNRAFDGDLRVLALNALNWTVQYKQSKVQSHNLAPAILEGLMPIASEEEPEAIDDDARSRSALSLRSVSSMDLRHRFHRPSLPCALNAHSESFLFCDPTHRRAAMLALNVSVEGCSEYMAPLMSEVWPVIEAVFGDSNARVCRATCVAVSCLCEWLEDECVAEHTVLVPAITNLINDPEAQPSACTALDALLEILHDSVITGAIGSAVHASKERFLLYFEPIMSRPQHFLVITGEGEEVELRGITMDATSTFAEAICKDVFRPFFPEMMKQAFQGR</sequence>
<dbReference type="EMBL" id="JACETU010000008">
    <property type="protein sequence ID" value="KAF7423063.1"/>
    <property type="molecule type" value="Genomic_DNA"/>
</dbReference>
<dbReference type="Proteomes" id="UP000623687">
    <property type="component" value="Unassembled WGS sequence"/>
</dbReference>
<dbReference type="GO" id="GO:0005737">
    <property type="term" value="C:cytoplasm"/>
    <property type="evidence" value="ECO:0007669"/>
    <property type="project" value="UniProtKB-SubCell"/>
</dbReference>
<organism evidence="6 7">
    <name type="scientific">Pleurotus ostreatus</name>
    <name type="common">Oyster mushroom</name>
    <name type="synonym">White-rot fungus</name>
    <dbReference type="NCBI Taxonomy" id="5322"/>
    <lineage>
        <taxon>Eukaryota</taxon>
        <taxon>Fungi</taxon>
        <taxon>Dikarya</taxon>
        <taxon>Basidiomycota</taxon>
        <taxon>Agaricomycotina</taxon>
        <taxon>Agaricomycetes</taxon>
        <taxon>Agaricomycetidae</taxon>
        <taxon>Agaricales</taxon>
        <taxon>Pleurotineae</taxon>
        <taxon>Pleurotaceae</taxon>
        <taxon>Pleurotus</taxon>
    </lineage>
</organism>
<protein>
    <submittedName>
        <fullName evidence="6">Uncharacterized protein</fullName>
    </submittedName>
</protein>
<evidence type="ECO:0000256" key="2">
    <source>
        <dbReference type="ARBA" id="ARBA00022448"/>
    </source>
</evidence>
<dbReference type="VEuPathDB" id="FungiDB:PC9H_011227"/>
<keyword evidence="4" id="KW-0677">Repeat</keyword>
<evidence type="ECO:0000256" key="1">
    <source>
        <dbReference type="ARBA" id="ARBA00004496"/>
    </source>
</evidence>
<dbReference type="RefSeq" id="XP_036628095.1">
    <property type="nucleotide sequence ID" value="XM_036780712.1"/>
</dbReference>